<keyword evidence="2" id="KW-1185">Reference proteome</keyword>
<dbReference type="Proteomes" id="UP000267469">
    <property type="component" value="Unassembled WGS sequence"/>
</dbReference>
<dbReference type="EMBL" id="RJTM01000018">
    <property type="protein sequence ID" value="RNL92268.1"/>
    <property type="molecule type" value="Genomic_DNA"/>
</dbReference>
<organism evidence="1 2">
    <name type="scientific">Sinomicrobium pectinilyticum</name>
    <dbReference type="NCBI Taxonomy" id="1084421"/>
    <lineage>
        <taxon>Bacteria</taxon>
        <taxon>Pseudomonadati</taxon>
        <taxon>Bacteroidota</taxon>
        <taxon>Flavobacteriia</taxon>
        <taxon>Flavobacteriales</taxon>
        <taxon>Flavobacteriaceae</taxon>
        <taxon>Sinomicrobium</taxon>
    </lineage>
</organism>
<comment type="caution">
    <text evidence="1">The sequence shown here is derived from an EMBL/GenBank/DDBJ whole genome shotgun (WGS) entry which is preliminary data.</text>
</comment>
<sequence>MASKKDKIRKLFENSNTPRNTDVKYADAFNEFIIPFRNDFSESWDWEFIFYFALNAWNMGNLKMVIPEKDFNRIIAPRPGEDIGDINIELLKKMVDYKISHYNQYDRFITKFNFTGEEIGKQVLTVKTENRDTFVEMKDSDIFGGPYGYEYYAGEFDFEESYIDRYAVVLKPKQPFLDWVNSFITGERVEKIEEANIYLVDEDIEDLEKWLKKKYDKLFTMELDEWFSSKCWPQKRTYKMFRQWFQVDISTMIYDLEKRPITKE</sequence>
<dbReference type="AlphaFoldDB" id="A0A3N0EWI5"/>
<evidence type="ECO:0000313" key="1">
    <source>
        <dbReference type="EMBL" id="RNL92268.1"/>
    </source>
</evidence>
<reference evidence="1 2" key="1">
    <citation type="submission" date="2018-10" db="EMBL/GenBank/DDBJ databases">
        <title>Sinomicrobium pectinilyticum sp. nov., a pectinase-producing bacterium isolated from alkaline and saline soil, and emended description of the genus Sinomicrobium.</title>
        <authorList>
            <person name="Cheng B."/>
            <person name="Li C."/>
            <person name="Lai Q."/>
            <person name="Du M."/>
            <person name="Shao Z."/>
            <person name="Xu P."/>
            <person name="Yang C."/>
        </authorList>
    </citation>
    <scope>NUCLEOTIDE SEQUENCE [LARGE SCALE GENOMIC DNA]</scope>
    <source>
        <strain evidence="1 2">5DNS001</strain>
    </source>
</reference>
<protein>
    <submittedName>
        <fullName evidence="1">Uncharacterized protein</fullName>
    </submittedName>
</protein>
<evidence type="ECO:0000313" key="2">
    <source>
        <dbReference type="Proteomes" id="UP000267469"/>
    </source>
</evidence>
<proteinExistence type="predicted"/>
<gene>
    <name evidence="1" type="ORF">ED312_03655</name>
</gene>
<name>A0A3N0EWI5_SINP1</name>
<dbReference type="OrthoDB" id="8602450at2"/>
<dbReference type="RefSeq" id="WP_123214655.1">
    <property type="nucleotide sequence ID" value="NZ_RJTM01000018.1"/>
</dbReference>
<accession>A0A3N0EWI5</accession>